<dbReference type="STRING" id="681398.PJIAN_2106"/>
<dbReference type="InterPro" id="IPR029066">
    <property type="entry name" value="PLP-binding_barrel"/>
</dbReference>
<evidence type="ECO:0000313" key="11">
    <source>
        <dbReference type="EMBL" id="GAT62547.1"/>
    </source>
</evidence>
<dbReference type="PROSITE" id="PS00879">
    <property type="entry name" value="ODR_DC_2_2"/>
    <property type="match status" value="1"/>
</dbReference>
<feature type="binding site" evidence="5">
    <location>
        <position position="309"/>
    </location>
    <ligand>
        <name>substrate</name>
    </ligand>
</feature>
<evidence type="ECO:0000256" key="7">
    <source>
        <dbReference type="PIRSR" id="PIRSR600183-50"/>
    </source>
</evidence>
<evidence type="ECO:0000256" key="2">
    <source>
        <dbReference type="ARBA" id="ARBA00022793"/>
    </source>
</evidence>
<dbReference type="PANTHER" id="PTHR43727:SF2">
    <property type="entry name" value="GROUP IV DECARBOXYLASE"/>
    <property type="match status" value="1"/>
</dbReference>
<dbReference type="Pfam" id="PF00278">
    <property type="entry name" value="Orn_DAP_Arg_deC"/>
    <property type="match status" value="1"/>
</dbReference>
<evidence type="ECO:0000313" key="12">
    <source>
        <dbReference type="Proteomes" id="UP000076586"/>
    </source>
</evidence>
<dbReference type="EC" id="4.1.1.20" evidence="5 6"/>
<feature type="binding site" evidence="5">
    <location>
        <position position="269"/>
    </location>
    <ligand>
        <name>substrate</name>
    </ligand>
</feature>
<keyword evidence="2 5" id="KW-0210">Decarboxylase</keyword>
<accession>A0A161LEB1</accession>
<dbReference type="NCBIfam" id="TIGR01048">
    <property type="entry name" value="lysA"/>
    <property type="match status" value="1"/>
</dbReference>
<dbReference type="UniPathway" id="UPA00034">
    <property type="reaction ID" value="UER00027"/>
</dbReference>
<feature type="binding site" evidence="5">
    <location>
        <position position="305"/>
    </location>
    <ligand>
        <name>substrate</name>
    </ligand>
</feature>
<feature type="domain" description="Orn/DAP/Arg decarboxylase 2 N-terminal" evidence="10">
    <location>
        <begin position="28"/>
        <end position="273"/>
    </location>
</feature>
<feature type="active site" description="Proton donor" evidence="7">
    <location>
        <position position="334"/>
    </location>
</feature>
<gene>
    <name evidence="5" type="primary">lysA</name>
    <name evidence="11" type="ORF">PJIAN_2106</name>
</gene>
<organism evidence="11 12">
    <name type="scientific">Paludibacter jiangxiensis</name>
    <dbReference type="NCBI Taxonomy" id="681398"/>
    <lineage>
        <taxon>Bacteria</taxon>
        <taxon>Pseudomonadati</taxon>
        <taxon>Bacteroidota</taxon>
        <taxon>Bacteroidia</taxon>
        <taxon>Bacteroidales</taxon>
        <taxon>Paludibacteraceae</taxon>
        <taxon>Paludibacter</taxon>
    </lineage>
</organism>
<dbReference type="GO" id="GO:0030170">
    <property type="term" value="F:pyridoxal phosphate binding"/>
    <property type="evidence" value="ECO:0007669"/>
    <property type="project" value="UniProtKB-UniRule"/>
</dbReference>
<dbReference type="InterPro" id="IPR009006">
    <property type="entry name" value="Ala_racemase/Decarboxylase_C"/>
</dbReference>
<keyword evidence="5" id="KW-0028">Amino-acid biosynthesis</keyword>
<feature type="binding site" evidence="5">
    <location>
        <position position="363"/>
    </location>
    <ligand>
        <name>pyridoxal 5'-phosphate</name>
        <dbReference type="ChEBI" id="CHEBI:597326"/>
    </ligand>
</feature>
<sequence>MVKGSFPVDKLRVVETPFYFYDLQLLKQNLEAAKTEAERYGYHVHYAVKANANDRILETIAKAGFGADCVSGGEVEASIKAGFPAGKVVFAGVGKADWEINLGLDNDIFCFNAESIPELEVIDELAAAKGKKARVALRINPNVDAHTHHYITTGLNENKFGFNMEDMSKVVDLLKTLTNVELVGIHFHIGSQITDMCPFQNLCVRVNEIQDFFEQKGFKLEHVNVGGGLGINYQHPNHVPISDFEAYFKVFHNHLQLRPRQQLHFELGRAMVASCGSLITKVLYVKEGTTKKFAIVDAGMTDLIRPALYQAYHHIENITSDEPFEPYDVVGPICESSDTFGTARMLNGTKRGDLIALRSAGAYGEIMASRYNLRKLPGVYYSDQD</sequence>
<dbReference type="Gene3D" id="3.20.20.10">
    <property type="entry name" value="Alanine racemase"/>
    <property type="match status" value="1"/>
</dbReference>
<dbReference type="SUPFAM" id="SSF50621">
    <property type="entry name" value="Alanine racemase C-terminal domain-like"/>
    <property type="match status" value="1"/>
</dbReference>
<feature type="binding site" evidence="5">
    <location>
        <position position="363"/>
    </location>
    <ligand>
        <name>substrate</name>
    </ligand>
</feature>
<dbReference type="InterPro" id="IPR022643">
    <property type="entry name" value="De-COase2_C"/>
</dbReference>
<proteinExistence type="inferred from homology"/>
<comment type="cofactor">
    <cofactor evidence="1 5 7 8">
        <name>pyridoxal 5'-phosphate</name>
        <dbReference type="ChEBI" id="CHEBI:597326"/>
    </cofactor>
</comment>
<feature type="binding site" evidence="5">
    <location>
        <position position="228"/>
    </location>
    <ligand>
        <name>pyridoxal 5'-phosphate</name>
        <dbReference type="ChEBI" id="CHEBI:597326"/>
    </ligand>
</feature>
<comment type="similarity">
    <text evidence="5">Belongs to the Orn/Lys/Arg decarboxylase class-II family. LysA subfamily.</text>
</comment>
<dbReference type="PRINTS" id="PR01179">
    <property type="entry name" value="ODADCRBXLASE"/>
</dbReference>
<evidence type="ECO:0000259" key="10">
    <source>
        <dbReference type="Pfam" id="PF02784"/>
    </source>
</evidence>
<dbReference type="PROSITE" id="PS00878">
    <property type="entry name" value="ODR_DC_2_1"/>
    <property type="match status" value="1"/>
</dbReference>
<feature type="binding site" evidence="5">
    <location>
        <position position="335"/>
    </location>
    <ligand>
        <name>substrate</name>
    </ligand>
</feature>
<evidence type="ECO:0000259" key="9">
    <source>
        <dbReference type="Pfam" id="PF00278"/>
    </source>
</evidence>
<dbReference type="PRINTS" id="PR01181">
    <property type="entry name" value="DAPDCRBXLASE"/>
</dbReference>
<name>A0A161LEB1_9BACT</name>
<dbReference type="GO" id="GO:0008836">
    <property type="term" value="F:diaminopimelate decarboxylase activity"/>
    <property type="evidence" value="ECO:0007669"/>
    <property type="project" value="UniProtKB-UniRule"/>
</dbReference>
<dbReference type="InterPro" id="IPR022657">
    <property type="entry name" value="De-COase2_CS"/>
</dbReference>
<keyword evidence="12" id="KW-1185">Reference proteome</keyword>
<dbReference type="SUPFAM" id="SSF51419">
    <property type="entry name" value="PLP-binding barrel"/>
    <property type="match status" value="1"/>
</dbReference>
<comment type="catalytic activity">
    <reaction evidence="5 8">
        <text>meso-2,6-diaminopimelate + H(+) = L-lysine + CO2</text>
        <dbReference type="Rhea" id="RHEA:15101"/>
        <dbReference type="ChEBI" id="CHEBI:15378"/>
        <dbReference type="ChEBI" id="CHEBI:16526"/>
        <dbReference type="ChEBI" id="CHEBI:32551"/>
        <dbReference type="ChEBI" id="CHEBI:57791"/>
        <dbReference type="EC" id="4.1.1.20"/>
    </reaction>
</comment>
<evidence type="ECO:0000256" key="8">
    <source>
        <dbReference type="RuleBase" id="RU003738"/>
    </source>
</evidence>
<feature type="domain" description="Orn/DAP/Arg decarboxylase 2 C-terminal" evidence="9">
    <location>
        <begin position="19"/>
        <end position="361"/>
    </location>
</feature>
<dbReference type="Pfam" id="PF02784">
    <property type="entry name" value="Orn_Arg_deC_N"/>
    <property type="match status" value="1"/>
</dbReference>
<evidence type="ECO:0000256" key="3">
    <source>
        <dbReference type="ARBA" id="ARBA00022898"/>
    </source>
</evidence>
<protein>
    <recommendedName>
        <fullName evidence="5 6">Diaminopimelate decarboxylase</fullName>
        <shortName evidence="5">DAP decarboxylase</shortName>
        <shortName evidence="5">DAPDC</shortName>
        <ecNumber evidence="5 6">4.1.1.20</ecNumber>
    </recommendedName>
</protein>
<dbReference type="HAMAP" id="MF_02120">
    <property type="entry name" value="LysA"/>
    <property type="match status" value="1"/>
</dbReference>
<feature type="binding site" evidence="5">
    <location>
        <begin position="266"/>
        <end position="269"/>
    </location>
    <ligand>
        <name>pyridoxal 5'-phosphate</name>
        <dbReference type="ChEBI" id="CHEBI:597326"/>
    </ligand>
</feature>
<dbReference type="Gene3D" id="2.40.37.10">
    <property type="entry name" value="Lyase, Ornithine Decarboxylase, Chain A, domain 1"/>
    <property type="match status" value="1"/>
</dbReference>
<comment type="caution">
    <text evidence="11">The sequence shown here is derived from an EMBL/GenBank/DDBJ whole genome shotgun (WGS) entry which is preliminary data.</text>
</comment>
<dbReference type="EMBL" id="BDCR01000002">
    <property type="protein sequence ID" value="GAT62547.1"/>
    <property type="molecule type" value="Genomic_DNA"/>
</dbReference>
<dbReference type="GO" id="GO:0009089">
    <property type="term" value="P:lysine biosynthetic process via diaminopimelate"/>
    <property type="evidence" value="ECO:0007669"/>
    <property type="project" value="UniProtKB-UniRule"/>
</dbReference>
<dbReference type="InterPro" id="IPR022653">
    <property type="entry name" value="De-COase2_pyr-phos_BS"/>
</dbReference>
<dbReference type="OrthoDB" id="9802241at2"/>
<dbReference type="InterPro" id="IPR000183">
    <property type="entry name" value="Orn/DAP/Arg_de-COase"/>
</dbReference>
<dbReference type="InterPro" id="IPR022644">
    <property type="entry name" value="De-COase2_N"/>
</dbReference>
<dbReference type="Proteomes" id="UP000076586">
    <property type="component" value="Unassembled WGS sequence"/>
</dbReference>
<evidence type="ECO:0000256" key="4">
    <source>
        <dbReference type="ARBA" id="ARBA00023239"/>
    </source>
</evidence>
<reference evidence="12" key="1">
    <citation type="submission" date="2016-04" db="EMBL/GenBank/DDBJ databases">
        <title>Draft genome sequence of Paludibacter jiangxiensis strain NM7.</title>
        <authorList>
            <person name="Qiu Y."/>
            <person name="Matsuura N."/>
            <person name="Ohashi A."/>
            <person name="Tourlousse M.D."/>
            <person name="Sekiguchi Y."/>
        </authorList>
    </citation>
    <scope>NUCLEOTIDE SEQUENCE [LARGE SCALE GENOMIC DNA]</scope>
    <source>
        <strain evidence="12">NM7</strain>
    </source>
</reference>
<comment type="subunit">
    <text evidence="5">Homodimer.</text>
</comment>
<keyword evidence="5 8" id="KW-0457">Lysine biosynthesis</keyword>
<reference evidence="12" key="2">
    <citation type="journal article" date="2017" name="Genome Announc.">
        <title>Draft genome sequence of Paludibacter jiangxiensis NM7(T), a propionate-producing fermentative bacterium.</title>
        <authorList>
            <person name="Qiu Y.-L."/>
            <person name="Tourlousse D.M."/>
            <person name="Matsuura N."/>
            <person name="Ohashi A."/>
            <person name="Sekiguchi Y."/>
        </authorList>
    </citation>
    <scope>NUCLEOTIDE SEQUENCE [LARGE SCALE GENOMIC DNA]</scope>
    <source>
        <strain evidence="12">NM7</strain>
    </source>
</reference>
<feature type="modified residue" description="N6-(pyridoxal phosphate)lysine" evidence="5 7">
    <location>
        <position position="49"/>
    </location>
</feature>
<evidence type="ECO:0000256" key="6">
    <source>
        <dbReference type="NCBIfam" id="TIGR01048"/>
    </source>
</evidence>
<dbReference type="FunFam" id="3.20.20.10:FF:000003">
    <property type="entry name" value="Diaminopimelate decarboxylase"/>
    <property type="match status" value="1"/>
</dbReference>
<keyword evidence="4 5" id="KW-0456">Lyase</keyword>
<dbReference type="RefSeq" id="WP_068702950.1">
    <property type="nucleotide sequence ID" value="NZ_BDCR01000002.1"/>
</dbReference>
<comment type="function">
    <text evidence="5">Specifically catalyzes the decarboxylation of meso-diaminopimelate (meso-DAP) to L-lysine.</text>
</comment>
<dbReference type="InterPro" id="IPR002986">
    <property type="entry name" value="DAP_deCOOHase_LysA"/>
</dbReference>
<dbReference type="AlphaFoldDB" id="A0A161LEB1"/>
<evidence type="ECO:0000256" key="5">
    <source>
        <dbReference type="HAMAP-Rule" id="MF_02120"/>
    </source>
</evidence>
<dbReference type="PANTHER" id="PTHR43727">
    <property type="entry name" value="DIAMINOPIMELATE DECARBOXYLASE"/>
    <property type="match status" value="1"/>
</dbReference>
<comment type="pathway">
    <text evidence="5 8">Amino-acid biosynthesis; L-lysine biosynthesis via DAP pathway; L-lysine from DL-2,6-diaminopimelate: step 1/1.</text>
</comment>
<keyword evidence="3 5" id="KW-0663">Pyridoxal phosphate</keyword>
<dbReference type="CDD" id="cd06828">
    <property type="entry name" value="PLPDE_III_DapDC"/>
    <property type="match status" value="1"/>
</dbReference>
<evidence type="ECO:0000256" key="1">
    <source>
        <dbReference type="ARBA" id="ARBA00001933"/>
    </source>
</evidence>